<dbReference type="SUPFAM" id="SSF51556">
    <property type="entry name" value="Metallo-dependent hydrolases"/>
    <property type="match status" value="1"/>
</dbReference>
<dbReference type="InterPro" id="IPR033932">
    <property type="entry name" value="YtcJ-like"/>
</dbReference>
<keyword evidence="1" id="KW-0732">Signal</keyword>
<evidence type="ECO:0000313" key="3">
    <source>
        <dbReference type="EMBL" id="THG37426.1"/>
    </source>
</evidence>
<dbReference type="EMBL" id="SSTI01000017">
    <property type="protein sequence ID" value="THG37426.1"/>
    <property type="molecule type" value="Genomic_DNA"/>
</dbReference>
<dbReference type="Gene3D" id="3.10.310.70">
    <property type="match status" value="1"/>
</dbReference>
<dbReference type="Pfam" id="PF07969">
    <property type="entry name" value="Amidohydro_3"/>
    <property type="match status" value="1"/>
</dbReference>
<evidence type="ECO:0000313" key="4">
    <source>
        <dbReference type="Proteomes" id="UP000308038"/>
    </source>
</evidence>
<dbReference type="InterPro" id="IPR013108">
    <property type="entry name" value="Amidohydro_3"/>
</dbReference>
<dbReference type="Proteomes" id="UP000308038">
    <property type="component" value="Unassembled WGS sequence"/>
</dbReference>
<dbReference type="InterPro" id="IPR032466">
    <property type="entry name" value="Metal_Hydrolase"/>
</dbReference>
<dbReference type="SUPFAM" id="SSF51338">
    <property type="entry name" value="Composite domain of metallo-dependent hydrolases"/>
    <property type="match status" value="1"/>
</dbReference>
<dbReference type="PANTHER" id="PTHR22642">
    <property type="entry name" value="IMIDAZOLONEPROPIONASE"/>
    <property type="match status" value="1"/>
</dbReference>
<dbReference type="Gene3D" id="2.30.40.10">
    <property type="entry name" value="Urease, subunit C, domain 1"/>
    <property type="match status" value="1"/>
</dbReference>
<protein>
    <submittedName>
        <fullName evidence="3">Amidohydrolase</fullName>
    </submittedName>
</protein>
<feature type="signal peptide" evidence="1">
    <location>
        <begin position="1"/>
        <end position="24"/>
    </location>
</feature>
<dbReference type="PANTHER" id="PTHR22642:SF2">
    <property type="entry name" value="PROTEIN LONG AFTER FAR-RED 3"/>
    <property type="match status" value="1"/>
</dbReference>
<keyword evidence="4" id="KW-1185">Reference proteome</keyword>
<evidence type="ECO:0000256" key="1">
    <source>
        <dbReference type="SAM" id="SignalP"/>
    </source>
</evidence>
<dbReference type="InterPro" id="IPR011059">
    <property type="entry name" value="Metal-dep_hydrolase_composite"/>
</dbReference>
<reference evidence="3 4" key="1">
    <citation type="submission" date="2019-04" db="EMBL/GenBank/DDBJ databases">
        <title>Microbes associate with the intestines of laboratory mice.</title>
        <authorList>
            <person name="Navarre W."/>
            <person name="Wong E."/>
            <person name="Huang K.C."/>
            <person name="Tropini C."/>
            <person name="Ng K."/>
            <person name="Yu B."/>
        </authorList>
    </citation>
    <scope>NUCLEOTIDE SEQUENCE [LARGE SCALE GENOMIC DNA]</scope>
    <source>
        <strain evidence="3 4">NM83_B4-11</strain>
    </source>
</reference>
<feature type="chain" id="PRO_5046603397" evidence="1">
    <location>
        <begin position="25"/>
        <end position="576"/>
    </location>
</feature>
<dbReference type="CDD" id="cd01300">
    <property type="entry name" value="YtcJ_like"/>
    <property type="match status" value="1"/>
</dbReference>
<proteinExistence type="predicted"/>
<feature type="domain" description="Amidohydrolase 3" evidence="2">
    <location>
        <begin position="88"/>
        <end position="573"/>
    </location>
</feature>
<sequence length="576" mass="62899">MPDIRWISAALLATTALIPGVAGAQAQAAPASAPAPAPAVESYADLIFTGGKVVTVDSADRITDSVAVRGNRIVAVGDVAGWRGPQTRIIDLKGRTLLPGFIDAHSHVAGMANVEANHINIQVPPLRDANAIIDTLRAAAKTKPAGAWLIGQGTYNQVMPTRAQLDAAFPDNPVRLDWSAHDTIINHRAAVILGMGKDFPDPPAGSPGRYERTRDGEVAIIRDAPVTWPRSEFTYAQMKEGVRAVLDDFYLKKGVTTVSDLSPPQAYRAMMELRNEGRLPTRVRMNYLARSVTMAEQFLESGVFTGLGDDMLRVGALKMFMDGVWGTTAATYEPAWKGSGTTWVPNNMGGTSMDQPTINKIILTARERGWQVQIHANGDRAQDMVLDAFENANRLSPKPDARDRIEHFGHFLKLDPARTEKRLERLSELGVIPSPQIAFLWRLTDVNIKEPGVKFFPLRDLIDRGLQPPGGVDTVGTQNFATNPMFSIQRAVHRDTKFGRIVQKDQAISVMEAIKMFTIWSARANFMEKSLGSIEVGKLADLVVLEQDPLTTPSAKLSTIPVAMTVVDGKVAYERP</sequence>
<accession>A0ABY2QDR4</accession>
<name>A0ABY2QDR4_9SPHN</name>
<dbReference type="Gene3D" id="3.20.20.140">
    <property type="entry name" value="Metal-dependent hydrolases"/>
    <property type="match status" value="1"/>
</dbReference>
<evidence type="ECO:0000259" key="2">
    <source>
        <dbReference type="Pfam" id="PF07969"/>
    </source>
</evidence>
<organism evidence="3 4">
    <name type="scientific">Sphingomonas olei</name>
    <dbReference type="NCBI Taxonomy" id="1886787"/>
    <lineage>
        <taxon>Bacteria</taxon>
        <taxon>Pseudomonadati</taxon>
        <taxon>Pseudomonadota</taxon>
        <taxon>Alphaproteobacteria</taxon>
        <taxon>Sphingomonadales</taxon>
        <taxon>Sphingomonadaceae</taxon>
        <taxon>Sphingomonas</taxon>
    </lineage>
</organism>
<gene>
    <name evidence="3" type="ORF">E5988_15880</name>
</gene>
<comment type="caution">
    <text evidence="3">The sequence shown here is derived from an EMBL/GenBank/DDBJ whole genome shotgun (WGS) entry which is preliminary data.</text>
</comment>